<keyword evidence="3" id="KW-0418">Kinase</keyword>
<dbReference type="SMART" id="SM00220">
    <property type="entry name" value="S_TKc"/>
    <property type="match status" value="1"/>
</dbReference>
<proteinExistence type="predicted"/>
<feature type="domain" description="Protein kinase" evidence="2">
    <location>
        <begin position="78"/>
        <end position="425"/>
    </location>
</feature>
<reference evidence="3" key="2">
    <citation type="submission" date="2023-05" db="EMBL/GenBank/DDBJ databases">
        <authorList>
            <consortium name="Lawrence Berkeley National Laboratory"/>
            <person name="Steindorff A."/>
            <person name="Hensen N."/>
            <person name="Bonometti L."/>
            <person name="Westerberg I."/>
            <person name="Brannstrom I.O."/>
            <person name="Guillou S."/>
            <person name="Cros-Aarteil S."/>
            <person name="Calhoun S."/>
            <person name="Haridas S."/>
            <person name="Kuo A."/>
            <person name="Mondo S."/>
            <person name="Pangilinan J."/>
            <person name="Riley R."/>
            <person name="Labutti K."/>
            <person name="Andreopoulos B."/>
            <person name="Lipzen A."/>
            <person name="Chen C."/>
            <person name="Yanf M."/>
            <person name="Daum C."/>
            <person name="Ng V."/>
            <person name="Clum A."/>
            <person name="Ohm R."/>
            <person name="Martin F."/>
            <person name="Silar P."/>
            <person name="Natvig D."/>
            <person name="Lalanne C."/>
            <person name="Gautier V."/>
            <person name="Ament-Velasquez S.L."/>
            <person name="Kruys A."/>
            <person name="Hutchinson M.I."/>
            <person name="Powell A.J."/>
            <person name="Barry K."/>
            <person name="Miller A.N."/>
            <person name="Grigoriev I.V."/>
            <person name="Debuchy R."/>
            <person name="Gladieux P."/>
            <person name="Thoren M.H."/>
            <person name="Johannesson H."/>
        </authorList>
    </citation>
    <scope>NUCLEOTIDE SEQUENCE</scope>
    <source>
        <strain evidence="3">CBS 315.58</strain>
    </source>
</reference>
<dbReference type="GO" id="GO:0005524">
    <property type="term" value="F:ATP binding"/>
    <property type="evidence" value="ECO:0007669"/>
    <property type="project" value="InterPro"/>
</dbReference>
<organism evidence="3 4">
    <name type="scientific">Triangularia verruculosa</name>
    <dbReference type="NCBI Taxonomy" id="2587418"/>
    <lineage>
        <taxon>Eukaryota</taxon>
        <taxon>Fungi</taxon>
        <taxon>Dikarya</taxon>
        <taxon>Ascomycota</taxon>
        <taxon>Pezizomycotina</taxon>
        <taxon>Sordariomycetes</taxon>
        <taxon>Sordariomycetidae</taxon>
        <taxon>Sordariales</taxon>
        <taxon>Podosporaceae</taxon>
        <taxon>Triangularia</taxon>
    </lineage>
</organism>
<dbReference type="Proteomes" id="UP001303160">
    <property type="component" value="Unassembled WGS sequence"/>
</dbReference>
<dbReference type="AlphaFoldDB" id="A0AAN6XI38"/>
<dbReference type="PANTHER" id="PTHR24359">
    <property type="entry name" value="SERINE/THREONINE-PROTEIN KINASE SBK1"/>
    <property type="match status" value="1"/>
</dbReference>
<dbReference type="Pfam" id="PF00069">
    <property type="entry name" value="Pkinase"/>
    <property type="match status" value="1"/>
</dbReference>
<protein>
    <submittedName>
        <fullName evidence="3">Kinase-like domain-containing protein</fullName>
    </submittedName>
</protein>
<reference evidence="3" key="1">
    <citation type="journal article" date="2023" name="Mol. Phylogenet. Evol.">
        <title>Genome-scale phylogeny and comparative genomics of the fungal order Sordariales.</title>
        <authorList>
            <person name="Hensen N."/>
            <person name="Bonometti L."/>
            <person name="Westerberg I."/>
            <person name="Brannstrom I.O."/>
            <person name="Guillou S."/>
            <person name="Cros-Aarteil S."/>
            <person name="Calhoun S."/>
            <person name="Haridas S."/>
            <person name="Kuo A."/>
            <person name="Mondo S."/>
            <person name="Pangilinan J."/>
            <person name="Riley R."/>
            <person name="LaButti K."/>
            <person name="Andreopoulos B."/>
            <person name="Lipzen A."/>
            <person name="Chen C."/>
            <person name="Yan M."/>
            <person name="Daum C."/>
            <person name="Ng V."/>
            <person name="Clum A."/>
            <person name="Steindorff A."/>
            <person name="Ohm R.A."/>
            <person name="Martin F."/>
            <person name="Silar P."/>
            <person name="Natvig D.O."/>
            <person name="Lalanne C."/>
            <person name="Gautier V."/>
            <person name="Ament-Velasquez S.L."/>
            <person name="Kruys A."/>
            <person name="Hutchinson M.I."/>
            <person name="Powell A.J."/>
            <person name="Barry K."/>
            <person name="Miller A.N."/>
            <person name="Grigoriev I.V."/>
            <person name="Debuchy R."/>
            <person name="Gladieux P."/>
            <person name="Hiltunen Thoren M."/>
            <person name="Johannesson H."/>
        </authorList>
    </citation>
    <scope>NUCLEOTIDE SEQUENCE</scope>
    <source>
        <strain evidence="3">CBS 315.58</strain>
    </source>
</reference>
<evidence type="ECO:0000256" key="1">
    <source>
        <dbReference type="SAM" id="MobiDB-lite"/>
    </source>
</evidence>
<evidence type="ECO:0000259" key="2">
    <source>
        <dbReference type="PROSITE" id="PS50011"/>
    </source>
</evidence>
<sequence length="493" mass="56073">GLTDNHLPLRYDQDRNVFVSDARIIGGVKRDKAEFTPFLSAVTDCARFARDWQHQFCIPVFGNAEYSELDARCILPIFRLGGRSESGSYGVVDQVRIHPAHLKPENNVVSQVECLNVLTDQIMKMSEKDNKFALKKLIAESEDEFNREREALAKIQSLGHDHLINLTASFRRGQFEFYFVFPWAEGGDLRHFWEQPTSQFGEHVSTWALGQMYGVAEAIKKMHMPLNSYEGTEEYGRHGDLRPENILVFRSDGDSSIGKLRITDAGLARFHQKITNERTAGTTTTSGSIEYAPPESLEEGEGVKRSQKYDMWSLGCIFLEFVIWVVEGRTGVTEFRRERLQKKSNVNQPCDVYDPYYLVQDGNTAMENYVVHPKVIGRILSIKRDPRYVRQLRELVHIVEIGLLVADIEHRLDAKSLVNEFESRMGIERPQVASSQLQFVRGSGIAARVNSPEHETGNDASYRRQEVLVPSGTGEKKGRKPRWPSRYLGIGSS</sequence>
<dbReference type="SUPFAM" id="SSF56112">
    <property type="entry name" value="Protein kinase-like (PK-like)"/>
    <property type="match status" value="1"/>
</dbReference>
<feature type="compositionally biased region" description="Polar residues" evidence="1">
    <location>
        <begin position="278"/>
        <end position="288"/>
    </location>
</feature>
<evidence type="ECO:0000313" key="4">
    <source>
        <dbReference type="Proteomes" id="UP001303160"/>
    </source>
</evidence>
<dbReference type="GO" id="GO:0004674">
    <property type="term" value="F:protein serine/threonine kinase activity"/>
    <property type="evidence" value="ECO:0007669"/>
    <property type="project" value="TreeGrafter"/>
</dbReference>
<dbReference type="PANTHER" id="PTHR24359:SF1">
    <property type="entry name" value="INHIBITOR OF NUCLEAR FACTOR KAPPA-B KINASE EPSILON SUBUNIT HOMOLOG 1-RELATED"/>
    <property type="match status" value="1"/>
</dbReference>
<accession>A0AAN6XI38</accession>
<feature type="non-terminal residue" evidence="3">
    <location>
        <position position="1"/>
    </location>
</feature>
<gene>
    <name evidence="3" type="ORF">QBC40DRAFT_172649</name>
</gene>
<dbReference type="EMBL" id="MU863912">
    <property type="protein sequence ID" value="KAK4201044.1"/>
    <property type="molecule type" value="Genomic_DNA"/>
</dbReference>
<keyword evidence="4" id="KW-1185">Reference proteome</keyword>
<comment type="caution">
    <text evidence="3">The sequence shown here is derived from an EMBL/GenBank/DDBJ whole genome shotgun (WGS) entry which is preliminary data.</text>
</comment>
<feature type="region of interest" description="Disordered" evidence="1">
    <location>
        <begin position="278"/>
        <end position="299"/>
    </location>
</feature>
<dbReference type="InterPro" id="IPR000719">
    <property type="entry name" value="Prot_kinase_dom"/>
</dbReference>
<dbReference type="Gene3D" id="1.10.510.10">
    <property type="entry name" value="Transferase(Phosphotransferase) domain 1"/>
    <property type="match status" value="1"/>
</dbReference>
<evidence type="ECO:0000313" key="3">
    <source>
        <dbReference type="EMBL" id="KAK4201044.1"/>
    </source>
</evidence>
<feature type="region of interest" description="Disordered" evidence="1">
    <location>
        <begin position="450"/>
        <end position="493"/>
    </location>
</feature>
<dbReference type="InterPro" id="IPR011009">
    <property type="entry name" value="Kinase-like_dom_sf"/>
</dbReference>
<dbReference type="CDD" id="cd00180">
    <property type="entry name" value="PKc"/>
    <property type="match status" value="1"/>
</dbReference>
<name>A0AAN6XI38_9PEZI</name>
<keyword evidence="3" id="KW-0808">Transferase</keyword>
<feature type="compositionally biased region" description="Basic and acidic residues" evidence="1">
    <location>
        <begin position="451"/>
        <end position="466"/>
    </location>
</feature>
<dbReference type="PROSITE" id="PS50011">
    <property type="entry name" value="PROTEIN_KINASE_DOM"/>
    <property type="match status" value="1"/>
</dbReference>